<gene>
    <name evidence="2" type="ORF">NDU88_001186</name>
</gene>
<evidence type="ECO:0000313" key="2">
    <source>
        <dbReference type="EMBL" id="KAJ1134739.1"/>
    </source>
</evidence>
<keyword evidence="3" id="KW-1185">Reference proteome</keyword>
<dbReference type="Proteomes" id="UP001066276">
    <property type="component" value="Chromosome 6"/>
</dbReference>
<accession>A0AAV7Q598</accession>
<name>A0AAV7Q598_PLEWA</name>
<protein>
    <submittedName>
        <fullName evidence="2">Uncharacterized protein</fullName>
    </submittedName>
</protein>
<feature type="region of interest" description="Disordered" evidence="1">
    <location>
        <begin position="1"/>
        <end position="36"/>
    </location>
</feature>
<dbReference type="AlphaFoldDB" id="A0AAV7Q598"/>
<proteinExistence type="predicted"/>
<comment type="caution">
    <text evidence="2">The sequence shown here is derived from an EMBL/GenBank/DDBJ whole genome shotgun (WGS) entry which is preliminary data.</text>
</comment>
<reference evidence="2" key="1">
    <citation type="journal article" date="2022" name="bioRxiv">
        <title>Sequencing and chromosome-scale assembly of the giantPleurodeles waltlgenome.</title>
        <authorList>
            <person name="Brown T."/>
            <person name="Elewa A."/>
            <person name="Iarovenko S."/>
            <person name="Subramanian E."/>
            <person name="Araus A.J."/>
            <person name="Petzold A."/>
            <person name="Susuki M."/>
            <person name="Suzuki K.-i.T."/>
            <person name="Hayashi T."/>
            <person name="Toyoda A."/>
            <person name="Oliveira C."/>
            <person name="Osipova E."/>
            <person name="Leigh N.D."/>
            <person name="Simon A."/>
            <person name="Yun M.H."/>
        </authorList>
    </citation>
    <scope>NUCLEOTIDE SEQUENCE</scope>
    <source>
        <strain evidence="2">20211129_DDA</strain>
        <tissue evidence="2">Liver</tissue>
    </source>
</reference>
<evidence type="ECO:0000313" key="3">
    <source>
        <dbReference type="Proteomes" id="UP001066276"/>
    </source>
</evidence>
<evidence type="ECO:0000256" key="1">
    <source>
        <dbReference type="SAM" id="MobiDB-lite"/>
    </source>
</evidence>
<dbReference type="EMBL" id="JANPWB010000010">
    <property type="protein sequence ID" value="KAJ1134739.1"/>
    <property type="molecule type" value="Genomic_DNA"/>
</dbReference>
<organism evidence="2 3">
    <name type="scientific">Pleurodeles waltl</name>
    <name type="common">Iberian ribbed newt</name>
    <dbReference type="NCBI Taxonomy" id="8319"/>
    <lineage>
        <taxon>Eukaryota</taxon>
        <taxon>Metazoa</taxon>
        <taxon>Chordata</taxon>
        <taxon>Craniata</taxon>
        <taxon>Vertebrata</taxon>
        <taxon>Euteleostomi</taxon>
        <taxon>Amphibia</taxon>
        <taxon>Batrachia</taxon>
        <taxon>Caudata</taxon>
        <taxon>Salamandroidea</taxon>
        <taxon>Salamandridae</taxon>
        <taxon>Pleurodelinae</taxon>
        <taxon>Pleurodeles</taxon>
    </lineage>
</organism>
<sequence>MAPAYPVERACGTELGRPGGGKRTATAADAPPPGVPFDSGILEVSGLPEVRLDLLQNCRVLGMRGAGP</sequence>